<name>A0A8T2AET6_ARASU</name>
<dbReference type="Pfam" id="PF13516">
    <property type="entry name" value="LRR_6"/>
    <property type="match status" value="1"/>
</dbReference>
<dbReference type="InterPro" id="IPR001611">
    <property type="entry name" value="Leu-rich_rpt"/>
</dbReference>
<proteinExistence type="predicted"/>
<dbReference type="InterPro" id="IPR001810">
    <property type="entry name" value="F-box_dom"/>
</dbReference>
<dbReference type="CDD" id="cd22160">
    <property type="entry name" value="F-box_AtFBL13-like"/>
    <property type="match status" value="1"/>
</dbReference>
<dbReference type="OrthoDB" id="1112254at2759"/>
<feature type="domain" description="F-box" evidence="1">
    <location>
        <begin position="31"/>
        <end position="69"/>
    </location>
</feature>
<dbReference type="Pfam" id="PF00646">
    <property type="entry name" value="F-box"/>
    <property type="match status" value="1"/>
</dbReference>
<dbReference type="InterPro" id="IPR053781">
    <property type="entry name" value="F-box_AtFBL13-like"/>
</dbReference>
<dbReference type="Pfam" id="PF23622">
    <property type="entry name" value="LRR_At1g61320_AtMIF1"/>
    <property type="match status" value="1"/>
</dbReference>
<dbReference type="Proteomes" id="UP000694251">
    <property type="component" value="Chromosome 9"/>
</dbReference>
<organism evidence="3 4">
    <name type="scientific">Arabidopsis suecica</name>
    <name type="common">Swedish thale-cress</name>
    <name type="synonym">Cardaminopsis suecica</name>
    <dbReference type="NCBI Taxonomy" id="45249"/>
    <lineage>
        <taxon>Eukaryota</taxon>
        <taxon>Viridiplantae</taxon>
        <taxon>Streptophyta</taxon>
        <taxon>Embryophyta</taxon>
        <taxon>Tracheophyta</taxon>
        <taxon>Spermatophyta</taxon>
        <taxon>Magnoliopsida</taxon>
        <taxon>eudicotyledons</taxon>
        <taxon>Gunneridae</taxon>
        <taxon>Pentapetalae</taxon>
        <taxon>rosids</taxon>
        <taxon>malvids</taxon>
        <taxon>Brassicales</taxon>
        <taxon>Brassicaceae</taxon>
        <taxon>Camelineae</taxon>
        <taxon>Arabidopsis</taxon>
    </lineage>
</organism>
<feature type="domain" description="At1g61320/AtMIF1 LRR" evidence="2">
    <location>
        <begin position="94"/>
        <end position="250"/>
    </location>
</feature>
<evidence type="ECO:0000259" key="1">
    <source>
        <dbReference type="Pfam" id="PF00646"/>
    </source>
</evidence>
<comment type="caution">
    <text evidence="3">The sequence shown here is derived from an EMBL/GenBank/DDBJ whole genome shotgun (WGS) entry which is preliminary data.</text>
</comment>
<dbReference type="AlphaFoldDB" id="A0A8T2AET6"/>
<gene>
    <name evidence="3" type="ORF">ISN44_As09g003550</name>
</gene>
<reference evidence="3 4" key="1">
    <citation type="submission" date="2020-12" db="EMBL/GenBank/DDBJ databases">
        <title>Concerted genomic and epigenomic changes stabilize Arabidopsis allopolyploids.</title>
        <authorList>
            <person name="Chen Z."/>
        </authorList>
    </citation>
    <scope>NUCLEOTIDE SEQUENCE [LARGE SCALE GENOMIC DNA]</scope>
    <source>
        <strain evidence="3">As9502</strain>
        <tissue evidence="3">Leaf</tissue>
    </source>
</reference>
<keyword evidence="4" id="KW-1185">Reference proteome</keyword>
<evidence type="ECO:0000313" key="4">
    <source>
        <dbReference type="Proteomes" id="UP000694251"/>
    </source>
</evidence>
<dbReference type="InterPro" id="IPR044997">
    <property type="entry name" value="F-box_plant"/>
</dbReference>
<dbReference type="EMBL" id="JAEFBJ010000009">
    <property type="protein sequence ID" value="KAG7571960.1"/>
    <property type="molecule type" value="Genomic_DNA"/>
</dbReference>
<protein>
    <submittedName>
        <fullName evidence="3">Leucine-rich repeat</fullName>
    </submittedName>
</protein>
<dbReference type="PANTHER" id="PTHR32153">
    <property type="entry name" value="OJ000223_09.16 PROTEIN"/>
    <property type="match status" value="1"/>
</dbReference>
<evidence type="ECO:0000259" key="2">
    <source>
        <dbReference type="Pfam" id="PF23622"/>
    </source>
</evidence>
<evidence type="ECO:0000313" key="3">
    <source>
        <dbReference type="EMBL" id="KAG7571960.1"/>
    </source>
</evidence>
<sequence length="554" mass="64371">MVEEDNVTGCVRVPSHRYDLRSKIAREVDLISTLPDVILQHILCFNPIELAIRTSLLSKRWRYVWCDTPSLSFHGGTLKLASLYKTQNRYTAPKMMNLQIRACENRDIPLLNSWIELAISRNVDNMSLEIVSHLLDKYDIPEFFYNNTSLKQLNFEFYFADLIPRRPVSWTSLKELSFRFCKLSDESVSKFLSGCPILESLTLYFCDELRVLDLSKLPRLRTLQVVRNFWGTDPLKIVSPQIRRLIVRNSQFPCTLVDVSSLTEAKVNICFESLERNLEDDSLQVKVLEKFQNVEKLTIGGDFLQMASFAELRGEPFPMFKVKDLTIETSIFQFVIPAGIKRVLQNSPDLKKLTIHTRTCDTMPGNYIDRYLDSIDSDSDSDPDQCLQSEDRIFRNKSRWDVETKHLASFMELMLKNTKRIEKMIVHLEDRYLKARGFKSDGGMYGGKHLLSPLMEAHLSWIELAMSRNAENMSLRIVAGLLDKYDILEFFYVNTYLKQLPFEFHFSDLILGRSLSWTSLRKLSLRYCKLTDESVAKFLLCSQEIRQHQMSGES</sequence>
<dbReference type="InterPro" id="IPR055357">
    <property type="entry name" value="LRR_At1g61320_AtMIF1"/>
</dbReference>
<accession>A0A8T2AET6</accession>